<dbReference type="CDD" id="cd06141">
    <property type="entry name" value="WRN_exo"/>
    <property type="match status" value="1"/>
</dbReference>
<evidence type="ECO:0000256" key="1">
    <source>
        <dbReference type="ARBA" id="ARBA00022722"/>
    </source>
</evidence>
<evidence type="ECO:0000313" key="5">
    <source>
        <dbReference type="Proteomes" id="UP001457282"/>
    </source>
</evidence>
<gene>
    <name evidence="4" type="ORF">M0R45_017614</name>
</gene>
<dbReference type="InterPro" id="IPR051132">
    <property type="entry name" value="3-5_Exonuclease_domain"/>
</dbReference>
<organism evidence="4 5">
    <name type="scientific">Rubus argutus</name>
    <name type="common">Southern blackberry</name>
    <dbReference type="NCBI Taxonomy" id="59490"/>
    <lineage>
        <taxon>Eukaryota</taxon>
        <taxon>Viridiplantae</taxon>
        <taxon>Streptophyta</taxon>
        <taxon>Embryophyta</taxon>
        <taxon>Tracheophyta</taxon>
        <taxon>Spermatophyta</taxon>
        <taxon>Magnoliopsida</taxon>
        <taxon>eudicotyledons</taxon>
        <taxon>Gunneridae</taxon>
        <taxon>Pentapetalae</taxon>
        <taxon>rosids</taxon>
        <taxon>fabids</taxon>
        <taxon>Rosales</taxon>
        <taxon>Rosaceae</taxon>
        <taxon>Rosoideae</taxon>
        <taxon>Rosoideae incertae sedis</taxon>
        <taxon>Rubus</taxon>
    </lineage>
</organism>
<dbReference type="Proteomes" id="UP001457282">
    <property type="component" value="Unassembled WGS sequence"/>
</dbReference>
<keyword evidence="2" id="KW-0378">Hydrolase</keyword>
<dbReference type="GO" id="GO:0006139">
    <property type="term" value="P:nucleobase-containing compound metabolic process"/>
    <property type="evidence" value="ECO:0007669"/>
    <property type="project" value="InterPro"/>
</dbReference>
<dbReference type="GO" id="GO:0003676">
    <property type="term" value="F:nucleic acid binding"/>
    <property type="evidence" value="ECO:0007669"/>
    <property type="project" value="InterPro"/>
</dbReference>
<evidence type="ECO:0000259" key="3">
    <source>
        <dbReference type="SMART" id="SM00474"/>
    </source>
</evidence>
<dbReference type="SMART" id="SM00474">
    <property type="entry name" value="35EXOc"/>
    <property type="match status" value="1"/>
</dbReference>
<sequence>MTISIVDHELPYDSHNLYDVSFFNDQIHTLVTHSAPMVESWLAEINPIINENPIIGLDVEWRPNQSRSIENPVATLQLCVGHRCLIYQLIHTQNIPQSLFDFLANRSYKFVGAGIENDVEKLLLDYELKVTNAVDLGVLAATRLCKRELKNAGLKGLAKEVLGKEIEKPKKVTLSRWDSEWLTCNQVQYACLDAFLSSEIGRRLNAAA</sequence>
<keyword evidence="5" id="KW-1185">Reference proteome</keyword>
<accession>A0AAW1XWT6</accession>
<dbReference type="FunFam" id="3.30.420.10:FF:000054">
    <property type="entry name" value="Werner Syndrome-like exonuclease"/>
    <property type="match status" value="1"/>
</dbReference>
<dbReference type="InterPro" id="IPR036397">
    <property type="entry name" value="RNaseH_sf"/>
</dbReference>
<keyword evidence="1" id="KW-0540">Nuclease</keyword>
<dbReference type="InterPro" id="IPR012337">
    <property type="entry name" value="RNaseH-like_sf"/>
</dbReference>
<dbReference type="Pfam" id="PF01612">
    <property type="entry name" value="DNA_pol_A_exo1"/>
    <property type="match status" value="1"/>
</dbReference>
<reference evidence="4 5" key="1">
    <citation type="journal article" date="2023" name="G3 (Bethesda)">
        <title>A chromosome-length genome assembly and annotation of blackberry (Rubus argutus, cv. 'Hillquist').</title>
        <authorList>
            <person name="Bruna T."/>
            <person name="Aryal R."/>
            <person name="Dudchenko O."/>
            <person name="Sargent D.J."/>
            <person name="Mead D."/>
            <person name="Buti M."/>
            <person name="Cavallini A."/>
            <person name="Hytonen T."/>
            <person name="Andres J."/>
            <person name="Pham M."/>
            <person name="Weisz D."/>
            <person name="Mascagni F."/>
            <person name="Usai G."/>
            <person name="Natali L."/>
            <person name="Bassil N."/>
            <person name="Fernandez G.E."/>
            <person name="Lomsadze A."/>
            <person name="Armour M."/>
            <person name="Olukolu B."/>
            <person name="Poorten T."/>
            <person name="Britton C."/>
            <person name="Davik J."/>
            <person name="Ashrafi H."/>
            <person name="Aiden E.L."/>
            <person name="Borodovsky M."/>
            <person name="Worthington M."/>
        </authorList>
    </citation>
    <scope>NUCLEOTIDE SEQUENCE [LARGE SCALE GENOMIC DNA]</scope>
    <source>
        <strain evidence="4">PI 553951</strain>
    </source>
</reference>
<dbReference type="PANTHER" id="PTHR13620">
    <property type="entry name" value="3-5 EXONUCLEASE"/>
    <property type="match status" value="1"/>
</dbReference>
<dbReference type="GO" id="GO:0008408">
    <property type="term" value="F:3'-5' exonuclease activity"/>
    <property type="evidence" value="ECO:0007669"/>
    <property type="project" value="InterPro"/>
</dbReference>
<evidence type="ECO:0000256" key="2">
    <source>
        <dbReference type="ARBA" id="ARBA00022801"/>
    </source>
</evidence>
<name>A0AAW1XWT6_RUBAR</name>
<comment type="caution">
    <text evidence="4">The sequence shown here is derived from an EMBL/GenBank/DDBJ whole genome shotgun (WGS) entry which is preliminary data.</text>
</comment>
<dbReference type="SUPFAM" id="SSF53098">
    <property type="entry name" value="Ribonuclease H-like"/>
    <property type="match status" value="1"/>
</dbReference>
<feature type="domain" description="3'-5' exonuclease" evidence="3">
    <location>
        <begin position="28"/>
        <end position="205"/>
    </location>
</feature>
<dbReference type="EMBL" id="JBEDUW010000003">
    <property type="protein sequence ID" value="KAK9940983.1"/>
    <property type="molecule type" value="Genomic_DNA"/>
</dbReference>
<dbReference type="AlphaFoldDB" id="A0AAW1XWT6"/>
<dbReference type="InterPro" id="IPR002562">
    <property type="entry name" value="3'-5'_exonuclease_dom"/>
</dbReference>
<proteinExistence type="predicted"/>
<dbReference type="GO" id="GO:0005737">
    <property type="term" value="C:cytoplasm"/>
    <property type="evidence" value="ECO:0007669"/>
    <property type="project" value="TreeGrafter"/>
</dbReference>
<dbReference type="GO" id="GO:0005634">
    <property type="term" value="C:nucleus"/>
    <property type="evidence" value="ECO:0007669"/>
    <property type="project" value="TreeGrafter"/>
</dbReference>
<dbReference type="PANTHER" id="PTHR13620:SF105">
    <property type="entry name" value="OS01G0737700 PROTEIN"/>
    <property type="match status" value="1"/>
</dbReference>
<protein>
    <recommendedName>
        <fullName evidence="3">3'-5' exonuclease domain-containing protein</fullName>
    </recommendedName>
</protein>
<dbReference type="Gene3D" id="3.30.420.10">
    <property type="entry name" value="Ribonuclease H-like superfamily/Ribonuclease H"/>
    <property type="match status" value="1"/>
</dbReference>
<evidence type="ECO:0000313" key="4">
    <source>
        <dbReference type="EMBL" id="KAK9940983.1"/>
    </source>
</evidence>